<dbReference type="AlphaFoldDB" id="A0A7K0FYD6"/>
<feature type="domain" description="GP-PDE" evidence="2">
    <location>
        <begin position="40"/>
        <end position="301"/>
    </location>
</feature>
<dbReference type="InterPro" id="IPR030395">
    <property type="entry name" value="GP_PDE_dom"/>
</dbReference>
<dbReference type="PANTHER" id="PTHR46320:SF1">
    <property type="entry name" value="GLYCEROPHOSPHODIESTER PHOSPHODIESTERASE 1"/>
    <property type="match status" value="1"/>
</dbReference>
<organism evidence="3 4">
    <name type="scientific">Pedobacter petrophilus</name>
    <dbReference type="NCBI Taxonomy" id="1908241"/>
    <lineage>
        <taxon>Bacteria</taxon>
        <taxon>Pseudomonadati</taxon>
        <taxon>Bacteroidota</taxon>
        <taxon>Sphingobacteriia</taxon>
        <taxon>Sphingobacteriales</taxon>
        <taxon>Sphingobacteriaceae</taxon>
        <taxon>Pedobacter</taxon>
    </lineage>
</organism>
<dbReference type="EMBL" id="WKKH01000013">
    <property type="protein sequence ID" value="MRX76471.1"/>
    <property type="molecule type" value="Genomic_DNA"/>
</dbReference>
<proteinExistence type="predicted"/>
<dbReference type="OrthoDB" id="384721at2"/>
<reference evidence="3 4" key="1">
    <citation type="submission" date="2019-11" db="EMBL/GenBank/DDBJ databases">
        <title>Pedobacter petrophilus genome.</title>
        <authorList>
            <person name="Feldbauer M.J."/>
            <person name="Newman J.D."/>
        </authorList>
    </citation>
    <scope>NUCLEOTIDE SEQUENCE [LARGE SCALE GENOMIC DNA]</scope>
    <source>
        <strain evidence="3 4">LMG 29686</strain>
    </source>
</reference>
<evidence type="ECO:0000256" key="1">
    <source>
        <dbReference type="SAM" id="SignalP"/>
    </source>
</evidence>
<dbReference type="InterPro" id="IPR032160">
    <property type="entry name" value="DUF4996"/>
</dbReference>
<evidence type="ECO:0000313" key="3">
    <source>
        <dbReference type="EMBL" id="MRX76471.1"/>
    </source>
</evidence>
<evidence type="ECO:0000313" key="4">
    <source>
        <dbReference type="Proteomes" id="UP000487757"/>
    </source>
</evidence>
<gene>
    <name evidence="3" type="ORF">GJU39_10250</name>
</gene>
<dbReference type="Gene3D" id="3.20.20.190">
    <property type="entry name" value="Phosphatidylinositol (PI) phosphodiesterase"/>
    <property type="match status" value="1"/>
</dbReference>
<dbReference type="GO" id="GO:0005886">
    <property type="term" value="C:plasma membrane"/>
    <property type="evidence" value="ECO:0007669"/>
    <property type="project" value="TreeGrafter"/>
</dbReference>
<dbReference type="SUPFAM" id="SSF51695">
    <property type="entry name" value="PLC-like phosphodiesterases"/>
    <property type="match status" value="1"/>
</dbReference>
<dbReference type="Pfam" id="PF16387">
    <property type="entry name" value="DUF4996"/>
    <property type="match status" value="1"/>
</dbReference>
<dbReference type="GO" id="GO:0006580">
    <property type="term" value="P:ethanolamine metabolic process"/>
    <property type="evidence" value="ECO:0007669"/>
    <property type="project" value="TreeGrafter"/>
</dbReference>
<feature type="signal peptide" evidence="1">
    <location>
        <begin position="1"/>
        <end position="21"/>
    </location>
</feature>
<dbReference type="Pfam" id="PF03009">
    <property type="entry name" value="GDPD"/>
    <property type="match status" value="1"/>
</dbReference>
<comment type="caution">
    <text evidence="3">The sequence shown here is derived from an EMBL/GenBank/DDBJ whole genome shotgun (WGS) entry which is preliminary data.</text>
</comment>
<evidence type="ECO:0000259" key="2">
    <source>
        <dbReference type="PROSITE" id="PS51704"/>
    </source>
</evidence>
<dbReference type="PANTHER" id="PTHR46320">
    <property type="entry name" value="GLYCEROPHOSPHODIESTER PHOSPHODIESTERASE 1"/>
    <property type="match status" value="1"/>
</dbReference>
<dbReference type="PROSITE" id="PS51704">
    <property type="entry name" value="GP_PDE"/>
    <property type="match status" value="1"/>
</dbReference>
<dbReference type="RefSeq" id="WP_154280702.1">
    <property type="nucleotide sequence ID" value="NZ_JBHUJQ010000001.1"/>
</dbReference>
<dbReference type="CDD" id="cd08566">
    <property type="entry name" value="GDPD_AtGDE_like"/>
    <property type="match status" value="1"/>
</dbReference>
<sequence>MKMKNVMLQLSLLLICLSGLAQPKPEVSLNQVFNPNSKMVLVTAHRGDWRNTPENSVQALKNCIAMGVDIMELDLKKTKDGYLIIMHDKDIDRTTTGKGDVADYTLAELKTFFLRSGTGHPTKHQIPTFKEILNVAKNQIIIDVDKGYDYYPQVIKELREAGMAKQAIVNVKGSTPLATIEQEQGKIDDDITIMPIVDMKRPDALEIINSYKPHKRTVLQANFNTDTLAILKHPEEFRLNYGLWINSLWPEQNGGHDDDLAVEQNKKDESWGWLVNKKANMIQTDRPKELLIYLKDKKLHQ</sequence>
<dbReference type="GO" id="GO:0070291">
    <property type="term" value="P:N-acylethanolamine metabolic process"/>
    <property type="evidence" value="ECO:0007669"/>
    <property type="project" value="TreeGrafter"/>
</dbReference>
<keyword evidence="4" id="KW-1185">Reference proteome</keyword>
<dbReference type="GO" id="GO:0006644">
    <property type="term" value="P:phospholipid metabolic process"/>
    <property type="evidence" value="ECO:0007669"/>
    <property type="project" value="TreeGrafter"/>
</dbReference>
<dbReference type="GO" id="GO:0008889">
    <property type="term" value="F:glycerophosphodiester phosphodiesterase activity"/>
    <property type="evidence" value="ECO:0007669"/>
    <property type="project" value="TreeGrafter"/>
</dbReference>
<protein>
    <submittedName>
        <fullName evidence="3">Glycerophosphodiester phosphodiesterase</fullName>
    </submittedName>
</protein>
<feature type="chain" id="PRO_5029588789" evidence="1">
    <location>
        <begin position="22"/>
        <end position="301"/>
    </location>
</feature>
<dbReference type="Proteomes" id="UP000487757">
    <property type="component" value="Unassembled WGS sequence"/>
</dbReference>
<dbReference type="InterPro" id="IPR017946">
    <property type="entry name" value="PLC-like_Pdiesterase_TIM-brl"/>
</dbReference>
<accession>A0A7K0FYD6</accession>
<name>A0A7K0FYD6_9SPHI</name>
<keyword evidence="1" id="KW-0732">Signal</keyword>